<dbReference type="InParanoid" id="A0A409WEU0"/>
<dbReference type="EMBL" id="NHYD01003445">
    <property type="protein sequence ID" value="PPQ77034.1"/>
    <property type="molecule type" value="Genomic_DNA"/>
</dbReference>
<gene>
    <name evidence="2" type="ORF">CVT25_014851</name>
</gene>
<feature type="region of interest" description="Disordered" evidence="1">
    <location>
        <begin position="49"/>
        <end position="69"/>
    </location>
</feature>
<accession>A0A409WEU0</accession>
<sequence length="131" mass="14478">MPSAETVFHLSSFVGHRLIVHNAKNNASPPLDSTRDNISCTLIPMAPRSTNKAVAEKTAKKVKSTGGGGKKKLSLFNKFMQSEMARLKEEEPDMQHKDRLNITSELTTPLVARFKLATTNWKTSKENPKAA</sequence>
<proteinExistence type="predicted"/>
<name>A0A409WEU0_PSICY</name>
<comment type="caution">
    <text evidence="2">The sequence shown here is derived from an EMBL/GenBank/DDBJ whole genome shotgun (WGS) entry which is preliminary data.</text>
</comment>
<organism evidence="2 3">
    <name type="scientific">Psilocybe cyanescens</name>
    <dbReference type="NCBI Taxonomy" id="93625"/>
    <lineage>
        <taxon>Eukaryota</taxon>
        <taxon>Fungi</taxon>
        <taxon>Dikarya</taxon>
        <taxon>Basidiomycota</taxon>
        <taxon>Agaricomycotina</taxon>
        <taxon>Agaricomycetes</taxon>
        <taxon>Agaricomycetidae</taxon>
        <taxon>Agaricales</taxon>
        <taxon>Agaricineae</taxon>
        <taxon>Strophariaceae</taxon>
        <taxon>Psilocybe</taxon>
    </lineage>
</organism>
<evidence type="ECO:0000313" key="2">
    <source>
        <dbReference type="EMBL" id="PPQ77034.1"/>
    </source>
</evidence>
<evidence type="ECO:0000313" key="3">
    <source>
        <dbReference type="Proteomes" id="UP000283269"/>
    </source>
</evidence>
<reference evidence="2 3" key="1">
    <citation type="journal article" date="2018" name="Evol. Lett.">
        <title>Horizontal gene cluster transfer increased hallucinogenic mushroom diversity.</title>
        <authorList>
            <person name="Reynolds H.T."/>
            <person name="Vijayakumar V."/>
            <person name="Gluck-Thaler E."/>
            <person name="Korotkin H.B."/>
            <person name="Matheny P.B."/>
            <person name="Slot J.C."/>
        </authorList>
    </citation>
    <scope>NUCLEOTIDE SEQUENCE [LARGE SCALE GENOMIC DNA]</scope>
    <source>
        <strain evidence="2 3">2631</strain>
    </source>
</reference>
<dbReference type="Proteomes" id="UP000283269">
    <property type="component" value="Unassembled WGS sequence"/>
</dbReference>
<keyword evidence="3" id="KW-1185">Reference proteome</keyword>
<dbReference type="AlphaFoldDB" id="A0A409WEU0"/>
<dbReference type="InterPro" id="IPR036910">
    <property type="entry name" value="HMG_box_dom_sf"/>
</dbReference>
<dbReference type="OrthoDB" id="667577at2759"/>
<evidence type="ECO:0000256" key="1">
    <source>
        <dbReference type="SAM" id="MobiDB-lite"/>
    </source>
</evidence>
<dbReference type="SUPFAM" id="SSF47095">
    <property type="entry name" value="HMG-box"/>
    <property type="match status" value="1"/>
</dbReference>
<protein>
    <submittedName>
        <fullName evidence="2">Uncharacterized protein</fullName>
    </submittedName>
</protein>